<feature type="non-terminal residue" evidence="2">
    <location>
        <position position="27"/>
    </location>
</feature>
<evidence type="ECO:0000313" key="2">
    <source>
        <dbReference type="EMBL" id="PNY24623.1"/>
    </source>
</evidence>
<name>A0A2K3QAV3_9HYPO</name>
<accession>A0A2K3QAV3</accession>
<sequence>MIEGGRGEAKRERAAWRASARSDQDAA</sequence>
<protein>
    <submittedName>
        <fullName evidence="2">Uncharacterized protein</fullName>
    </submittedName>
</protein>
<evidence type="ECO:0000313" key="3">
    <source>
        <dbReference type="Proteomes" id="UP000236621"/>
    </source>
</evidence>
<proteinExistence type="predicted"/>
<evidence type="ECO:0000256" key="1">
    <source>
        <dbReference type="SAM" id="MobiDB-lite"/>
    </source>
</evidence>
<dbReference type="AlphaFoldDB" id="A0A2K3QAV3"/>
<dbReference type="EMBL" id="NRSZ01000864">
    <property type="protein sequence ID" value="PNY24623.1"/>
    <property type="molecule type" value="Genomic_DNA"/>
</dbReference>
<keyword evidence="3" id="KW-1185">Reference proteome</keyword>
<feature type="region of interest" description="Disordered" evidence="1">
    <location>
        <begin position="1"/>
        <end position="27"/>
    </location>
</feature>
<organism evidence="2 3">
    <name type="scientific">Tolypocladium capitatum</name>
    <dbReference type="NCBI Taxonomy" id="45235"/>
    <lineage>
        <taxon>Eukaryota</taxon>
        <taxon>Fungi</taxon>
        <taxon>Dikarya</taxon>
        <taxon>Ascomycota</taxon>
        <taxon>Pezizomycotina</taxon>
        <taxon>Sordariomycetes</taxon>
        <taxon>Hypocreomycetidae</taxon>
        <taxon>Hypocreales</taxon>
        <taxon>Ophiocordycipitaceae</taxon>
        <taxon>Tolypocladium</taxon>
    </lineage>
</organism>
<reference evidence="2 3" key="1">
    <citation type="submission" date="2017-08" db="EMBL/GenBank/DDBJ databases">
        <title>Harnessing the power of phylogenomics to disentangle the directionality and signatures of interkingdom host jumping in the parasitic fungal genus Tolypocladium.</title>
        <authorList>
            <person name="Quandt C.A."/>
            <person name="Patterson W."/>
            <person name="Spatafora J.W."/>
        </authorList>
    </citation>
    <scope>NUCLEOTIDE SEQUENCE [LARGE SCALE GENOMIC DNA]</scope>
    <source>
        <strain evidence="2 3">CBS 113982</strain>
    </source>
</reference>
<gene>
    <name evidence="2" type="ORF">TCAP_05443</name>
</gene>
<comment type="caution">
    <text evidence="2">The sequence shown here is derived from an EMBL/GenBank/DDBJ whole genome shotgun (WGS) entry which is preliminary data.</text>
</comment>
<dbReference type="Proteomes" id="UP000236621">
    <property type="component" value="Unassembled WGS sequence"/>
</dbReference>